<reference evidence="2 3" key="1">
    <citation type="journal article" date="2015" name="Front. Microbiol.">
        <title>Genome sequence of the plant growth promoting endophytic yeast Rhodotorula graminis WP1.</title>
        <authorList>
            <person name="Firrincieli A."/>
            <person name="Otillar R."/>
            <person name="Salamov A."/>
            <person name="Schmutz J."/>
            <person name="Khan Z."/>
            <person name="Redman R.S."/>
            <person name="Fleck N.D."/>
            <person name="Lindquist E."/>
            <person name="Grigoriev I.V."/>
            <person name="Doty S.L."/>
        </authorList>
    </citation>
    <scope>NUCLEOTIDE SEQUENCE [LARGE SCALE GENOMIC DNA]</scope>
    <source>
        <strain evidence="2 3">WP1</strain>
    </source>
</reference>
<protein>
    <submittedName>
        <fullName evidence="2">Uncharacterized protein</fullName>
    </submittedName>
</protein>
<feature type="region of interest" description="Disordered" evidence="1">
    <location>
        <begin position="140"/>
        <end position="267"/>
    </location>
</feature>
<feature type="compositionally biased region" description="Low complexity" evidence="1">
    <location>
        <begin position="30"/>
        <end position="64"/>
    </location>
</feature>
<dbReference type="GeneID" id="28975467"/>
<organism evidence="2 3">
    <name type="scientific">Rhodotorula graminis (strain WP1)</name>
    <dbReference type="NCBI Taxonomy" id="578459"/>
    <lineage>
        <taxon>Eukaryota</taxon>
        <taxon>Fungi</taxon>
        <taxon>Dikarya</taxon>
        <taxon>Basidiomycota</taxon>
        <taxon>Pucciniomycotina</taxon>
        <taxon>Microbotryomycetes</taxon>
        <taxon>Sporidiobolales</taxon>
        <taxon>Sporidiobolaceae</taxon>
        <taxon>Rhodotorula</taxon>
    </lineage>
</organism>
<feature type="compositionally biased region" description="Gly residues" evidence="1">
    <location>
        <begin position="333"/>
        <end position="344"/>
    </location>
</feature>
<accession>A0A0P9EQ84</accession>
<feature type="compositionally biased region" description="Basic and acidic residues" evidence="1">
    <location>
        <begin position="321"/>
        <end position="330"/>
    </location>
</feature>
<dbReference type="EMBL" id="KQ474092">
    <property type="protein sequence ID" value="KPV71680.1"/>
    <property type="molecule type" value="Genomic_DNA"/>
</dbReference>
<dbReference type="RefSeq" id="XP_018267729.1">
    <property type="nucleotide sequence ID" value="XM_018415019.1"/>
</dbReference>
<evidence type="ECO:0000256" key="1">
    <source>
        <dbReference type="SAM" id="MobiDB-lite"/>
    </source>
</evidence>
<gene>
    <name evidence="2" type="ORF">RHOBADRAFT_47637</name>
</gene>
<feature type="region of interest" description="Disordered" evidence="1">
    <location>
        <begin position="321"/>
        <end position="350"/>
    </location>
</feature>
<feature type="compositionally biased region" description="Basic residues" evidence="1">
    <location>
        <begin position="216"/>
        <end position="226"/>
    </location>
</feature>
<dbReference type="OrthoDB" id="10673141at2759"/>
<sequence>MAAVLSYASHARQTNHAAMDHPHLSHTVLPPLTSLSLPGSPLAGASSLRTSRPPSSTRPRTASPRLHHPQPTHPHALAAAVLARSPTPPSSPGPVPVAAPSADVYARVYAALRERLAPCGQTAVLHAAEHARGALEARRRSVEEEEQGAAAATVVHGEQQPTKRRRSGGVVEFYDNPAPVLSSDDEGPCEVKKRARTSPRPEYGGPSSRPTLLARHVPHGGRRRSASHPSPAYPSPPHDHHLHDPAPPRSFSGTSTPRTLDSPPLRQYSIRPTCADAALPSSHSLPSLLPSAHAQGGRRAEALHNVVRSFEAVLAVRAEGRRRSSLRDVLEGGTSGPAPQGGGPSEAHWW</sequence>
<evidence type="ECO:0000313" key="2">
    <source>
        <dbReference type="EMBL" id="KPV71680.1"/>
    </source>
</evidence>
<proteinExistence type="predicted"/>
<dbReference type="Proteomes" id="UP000053890">
    <property type="component" value="Unassembled WGS sequence"/>
</dbReference>
<keyword evidence="3" id="KW-1185">Reference proteome</keyword>
<dbReference type="AlphaFoldDB" id="A0A0P9EQ84"/>
<name>A0A0P9EQ84_RHOGW</name>
<feature type="region of interest" description="Disordered" evidence="1">
    <location>
        <begin position="30"/>
        <end position="72"/>
    </location>
</feature>
<feature type="compositionally biased region" description="Basic and acidic residues" evidence="1">
    <location>
        <begin position="237"/>
        <end position="246"/>
    </location>
</feature>
<evidence type="ECO:0000313" key="3">
    <source>
        <dbReference type="Proteomes" id="UP000053890"/>
    </source>
</evidence>